<dbReference type="Proteomes" id="UP000501669">
    <property type="component" value="Chromosome"/>
</dbReference>
<dbReference type="Gene3D" id="1.25.40.10">
    <property type="entry name" value="Tetratricopeptide repeat domain"/>
    <property type="match status" value="2"/>
</dbReference>
<evidence type="ECO:0000313" key="2">
    <source>
        <dbReference type="Proteomes" id="UP000501669"/>
    </source>
</evidence>
<organism evidence="1 2">
    <name type="scientific">Pseudomonas fluorescens</name>
    <dbReference type="NCBI Taxonomy" id="294"/>
    <lineage>
        <taxon>Bacteria</taxon>
        <taxon>Pseudomonadati</taxon>
        <taxon>Pseudomonadota</taxon>
        <taxon>Gammaproteobacteria</taxon>
        <taxon>Pseudomonadales</taxon>
        <taxon>Pseudomonadaceae</taxon>
        <taxon>Pseudomonas</taxon>
    </lineage>
</organism>
<proteinExistence type="predicted"/>
<dbReference type="AlphaFoldDB" id="A0A7Z3GZZ1"/>
<gene>
    <name evidence="1" type="ORF">C6Y56_13890</name>
</gene>
<reference evidence="1 2" key="1">
    <citation type="submission" date="2018-03" db="EMBL/GenBank/DDBJ databases">
        <title>Complete genome sequence of Pseudomonas fluorescens sp. G7.</title>
        <authorList>
            <person name="Gao C.-H."/>
            <person name="Li Z."/>
            <person name="Cai P."/>
        </authorList>
    </citation>
    <scope>NUCLEOTIDE SEQUENCE [LARGE SCALE GENOMIC DNA]</scope>
    <source>
        <strain evidence="1 2">G7</strain>
    </source>
</reference>
<dbReference type="EMBL" id="CP027561">
    <property type="protein sequence ID" value="QJP95622.1"/>
    <property type="molecule type" value="Genomic_DNA"/>
</dbReference>
<dbReference type="InterPro" id="IPR053301">
    <property type="entry name" value="F-box_motif"/>
</dbReference>
<dbReference type="PANTHER" id="PTHR45088">
    <property type="entry name" value="OSJNBA0022H21.17 PROTEIN"/>
    <property type="match status" value="1"/>
</dbReference>
<sequence>MAPLQLKAKENTTLAITYLFLIVLSSAVFASPISSAAQKEQKGIVLYNQLKLDSAIQELEREASSGSIDSQYYLGEALRKKSRYMSPEAQHWYETAAENNNVYAMIQLGRTKNDLCEKIGNCPPTKKTQAEWFSLAKDLVLPRAEKGDPESLYLMYEITLNREWLEKSANAGYSLAQYWMAVSERQGEGFFLIPGKRDASVKKWLLLSSEGGYPKAMMDYLQILFEEGDMANVRHWLEIAAATGDQAAISNYGAYVAHTPDKVGYSLDLVKGYALFTLLGELDDSGGIGRYVERKSEEIREKMTPAQIEESKIMAKEWKATHPPLSFFPDKLGN</sequence>
<protein>
    <submittedName>
        <fullName evidence="1">Sel1 repeat family protein</fullName>
    </submittedName>
</protein>
<dbReference type="InterPro" id="IPR011990">
    <property type="entry name" value="TPR-like_helical_dom_sf"/>
</dbReference>
<dbReference type="SUPFAM" id="SSF81901">
    <property type="entry name" value="HCP-like"/>
    <property type="match status" value="1"/>
</dbReference>
<name>A0A7Z3GZZ1_PSEFL</name>
<evidence type="ECO:0000313" key="1">
    <source>
        <dbReference type="EMBL" id="QJP95622.1"/>
    </source>
</evidence>
<dbReference type="PANTHER" id="PTHR45088:SF1">
    <property type="entry name" value="OS04G0476000 PROTEIN"/>
    <property type="match status" value="1"/>
</dbReference>
<accession>A0A7Z3GZZ1</accession>
<dbReference type="RefSeq" id="WP_169430332.1">
    <property type="nucleotide sequence ID" value="NZ_CP027561.1"/>
</dbReference>